<keyword evidence="9" id="KW-1185">Reference proteome</keyword>
<comment type="caution">
    <text evidence="8">The sequence shown here is derived from an EMBL/GenBank/DDBJ whole genome shotgun (WGS) entry which is preliminary data.</text>
</comment>
<dbReference type="InterPro" id="IPR005911">
    <property type="entry name" value="YhcC-like"/>
</dbReference>
<gene>
    <name evidence="8" type="ORF">WKV44_02450</name>
</gene>
<dbReference type="InterPro" id="IPR007197">
    <property type="entry name" value="rSAM"/>
</dbReference>
<dbReference type="SMART" id="SM00729">
    <property type="entry name" value="Elp3"/>
    <property type="match status" value="1"/>
</dbReference>
<dbReference type="PANTHER" id="PTHR11135">
    <property type="entry name" value="HISTONE ACETYLTRANSFERASE-RELATED"/>
    <property type="match status" value="1"/>
</dbReference>
<evidence type="ECO:0000256" key="5">
    <source>
        <dbReference type="ARBA" id="ARBA00023004"/>
    </source>
</evidence>
<dbReference type="Gene3D" id="3.80.30.20">
    <property type="entry name" value="tm_1862 like domain"/>
    <property type="match status" value="1"/>
</dbReference>
<dbReference type="InterPro" id="IPR006638">
    <property type="entry name" value="Elp3/MiaA/NifB-like_rSAM"/>
</dbReference>
<reference evidence="8 9" key="1">
    <citation type="submission" date="2024-03" db="EMBL/GenBank/DDBJ databases">
        <title>Ignisphaera cupida sp. nov., a hyperthermophilic hydrolytic archaeon from a hot spring of Kamchatka, and proposal of Ignisphaeraceae fam. nov.</title>
        <authorList>
            <person name="Podosokorskaya O.A."/>
            <person name="Elcheninov A.G."/>
            <person name="Maltseva A.I."/>
            <person name="Zayulina K.S."/>
            <person name="Novikov A."/>
            <person name="Merkel A.Y."/>
        </authorList>
    </citation>
    <scope>NUCLEOTIDE SEQUENCE [LARGE SCALE GENOMIC DNA]</scope>
    <source>
        <strain evidence="8 9">38H-sp</strain>
    </source>
</reference>
<dbReference type="EMBL" id="JBCHKQ010000001">
    <property type="protein sequence ID" value="MEM5947395.1"/>
    <property type="molecule type" value="Genomic_DNA"/>
</dbReference>
<dbReference type="SFLD" id="SFLDS00029">
    <property type="entry name" value="Radical_SAM"/>
    <property type="match status" value="1"/>
</dbReference>
<dbReference type="SFLD" id="SFLDG01086">
    <property type="entry name" value="elongater_protein-like"/>
    <property type="match status" value="1"/>
</dbReference>
<evidence type="ECO:0000256" key="4">
    <source>
        <dbReference type="ARBA" id="ARBA00022723"/>
    </source>
</evidence>
<keyword evidence="5" id="KW-0408">Iron</keyword>
<dbReference type="SUPFAM" id="SSF102114">
    <property type="entry name" value="Radical SAM enzymes"/>
    <property type="match status" value="1"/>
</dbReference>
<keyword evidence="2" id="KW-0004">4Fe-4S</keyword>
<keyword evidence="4" id="KW-0479">Metal-binding</keyword>
<sequence length="322" mass="36824">MMSNLTANRPFFSFSDYLRKRYGERIYRVGVDAGFSCPHRKDTYGGCAFCDAAGSRAPYLDVAKGLKEQIDRTIIFLKKRYNATGFFLYFQANTNTYAPANRLRELYDYALSLASFKGLIVSTRPDCLDDKKTSLLADYKKQGYEVWVELGLQSMHDKTLARINRGHDRACWEEAIHRLGNAGIYRAAHLIAGLPGEDLSDFLASVNYVAKTGTEAVKLHDLHLPLGSALYKEFLHGELSLLSRQRYIDYVIAAIEHMPKDMILMRYSTDTTYARRGYPHKYIPKQAFIVMMERKLKSLGTYQGRLWKGGERNTLLSDFINK</sequence>
<dbReference type="SFLD" id="SFLDG01091">
    <property type="entry name" value="uncharacterized_CHP01210-like"/>
    <property type="match status" value="1"/>
</dbReference>
<dbReference type="Pfam" id="PF16199">
    <property type="entry name" value="Radical_SAM_C"/>
    <property type="match status" value="1"/>
</dbReference>
<dbReference type="InterPro" id="IPR039661">
    <property type="entry name" value="ELP3"/>
</dbReference>
<proteinExistence type="predicted"/>
<organism evidence="8 9">
    <name type="scientific">Rarispira pelagica</name>
    <dbReference type="NCBI Taxonomy" id="3141764"/>
    <lineage>
        <taxon>Bacteria</taxon>
        <taxon>Pseudomonadati</taxon>
        <taxon>Spirochaetota</taxon>
        <taxon>Spirochaetia</taxon>
        <taxon>Winmispirales</taxon>
        <taxon>Winmispiraceae</taxon>
        <taxon>Rarispira</taxon>
    </lineage>
</organism>
<name>A0ABU9UBN6_9SPIR</name>
<evidence type="ECO:0000256" key="1">
    <source>
        <dbReference type="ARBA" id="ARBA00001966"/>
    </source>
</evidence>
<dbReference type="Pfam" id="PF04055">
    <property type="entry name" value="Radical_SAM"/>
    <property type="match status" value="1"/>
</dbReference>
<accession>A0ABU9UBN6</accession>
<keyword evidence="6" id="KW-0411">Iron-sulfur</keyword>
<evidence type="ECO:0000256" key="2">
    <source>
        <dbReference type="ARBA" id="ARBA00022485"/>
    </source>
</evidence>
<evidence type="ECO:0000313" key="8">
    <source>
        <dbReference type="EMBL" id="MEM5947395.1"/>
    </source>
</evidence>
<evidence type="ECO:0000256" key="6">
    <source>
        <dbReference type="ARBA" id="ARBA00023014"/>
    </source>
</evidence>
<dbReference type="InterPro" id="IPR023404">
    <property type="entry name" value="rSAM_horseshoe"/>
</dbReference>
<evidence type="ECO:0000256" key="3">
    <source>
        <dbReference type="ARBA" id="ARBA00022691"/>
    </source>
</evidence>
<keyword evidence="3" id="KW-0949">S-adenosyl-L-methionine</keyword>
<evidence type="ECO:0000313" key="9">
    <source>
        <dbReference type="Proteomes" id="UP001466331"/>
    </source>
</evidence>
<dbReference type="PANTHER" id="PTHR11135:SF1">
    <property type="entry name" value="PROTEIN YHCC"/>
    <property type="match status" value="1"/>
</dbReference>
<dbReference type="InterPro" id="IPR058240">
    <property type="entry name" value="rSAM_sf"/>
</dbReference>
<comment type="cofactor">
    <cofactor evidence="1">
        <name>[4Fe-4S] cluster</name>
        <dbReference type="ChEBI" id="CHEBI:49883"/>
    </cofactor>
</comment>
<dbReference type="PROSITE" id="PS51918">
    <property type="entry name" value="RADICAL_SAM"/>
    <property type="match status" value="1"/>
</dbReference>
<dbReference type="InterPro" id="IPR032432">
    <property type="entry name" value="Radical_SAM_C"/>
</dbReference>
<feature type="domain" description="Radical SAM core" evidence="7">
    <location>
        <begin position="21"/>
        <end position="261"/>
    </location>
</feature>
<protein>
    <submittedName>
        <fullName evidence="8">TIGR01212 family radical SAM protein</fullName>
    </submittedName>
</protein>
<dbReference type="Proteomes" id="UP001466331">
    <property type="component" value="Unassembled WGS sequence"/>
</dbReference>
<dbReference type="RefSeq" id="WP_420068844.1">
    <property type="nucleotide sequence ID" value="NZ_JBCHKQ010000001.1"/>
</dbReference>
<evidence type="ECO:0000259" key="7">
    <source>
        <dbReference type="PROSITE" id="PS51918"/>
    </source>
</evidence>
<dbReference type="NCBIfam" id="TIGR01212">
    <property type="entry name" value="TIGR01212 family radical SAM protein"/>
    <property type="match status" value="1"/>
</dbReference>